<gene>
    <name evidence="2" type="ORF">FOY51_12730</name>
</gene>
<keyword evidence="2" id="KW-0808">Transferase</keyword>
<dbReference type="InterPro" id="IPR029063">
    <property type="entry name" value="SAM-dependent_MTases_sf"/>
</dbReference>
<reference evidence="2 3" key="1">
    <citation type="submission" date="2019-07" db="EMBL/GenBank/DDBJ databases">
        <title>Rhodococcus cavernicolus sp. nov., isolated from a cave.</title>
        <authorList>
            <person name="Lee S.D."/>
        </authorList>
    </citation>
    <scope>NUCLEOTIDE SEQUENCE [LARGE SCALE GENOMIC DNA]</scope>
    <source>
        <strain evidence="2 3">C1-24</strain>
    </source>
</reference>
<accession>A0A5A7SCU8</accession>
<dbReference type="SUPFAM" id="SSF53335">
    <property type="entry name" value="S-adenosyl-L-methionine-dependent methyltransferases"/>
    <property type="match status" value="1"/>
</dbReference>
<dbReference type="PANTHER" id="PTHR42912">
    <property type="entry name" value="METHYLTRANSFERASE"/>
    <property type="match status" value="1"/>
</dbReference>
<evidence type="ECO:0000259" key="1">
    <source>
        <dbReference type="Pfam" id="PF13649"/>
    </source>
</evidence>
<evidence type="ECO:0000313" key="2">
    <source>
        <dbReference type="EMBL" id="KAA0022557.1"/>
    </source>
</evidence>
<dbReference type="EMBL" id="VLNY01000005">
    <property type="protein sequence ID" value="KAA0022557.1"/>
    <property type="molecule type" value="Genomic_DNA"/>
</dbReference>
<dbReference type="Pfam" id="PF13649">
    <property type="entry name" value="Methyltransf_25"/>
    <property type="match status" value="1"/>
</dbReference>
<name>A0A5A7SCU8_9NOCA</name>
<dbReference type="OrthoDB" id="9805171at2"/>
<dbReference type="PANTHER" id="PTHR42912:SF95">
    <property type="entry name" value="METHYLTRANSFERASE TYPE 11 DOMAIN-CONTAINING PROTEIN"/>
    <property type="match status" value="1"/>
</dbReference>
<dbReference type="InterPro" id="IPR050508">
    <property type="entry name" value="Methyltransf_Superfamily"/>
</dbReference>
<dbReference type="CDD" id="cd02440">
    <property type="entry name" value="AdoMet_MTases"/>
    <property type="match status" value="1"/>
</dbReference>
<dbReference type="Gene3D" id="3.40.50.150">
    <property type="entry name" value="Vaccinia Virus protein VP39"/>
    <property type="match status" value="1"/>
</dbReference>
<dbReference type="RefSeq" id="WP_149430613.1">
    <property type="nucleotide sequence ID" value="NZ_VLNY01000005.1"/>
</dbReference>
<organism evidence="2 3">
    <name type="scientific">Antrihabitans cavernicola</name>
    <dbReference type="NCBI Taxonomy" id="2495913"/>
    <lineage>
        <taxon>Bacteria</taxon>
        <taxon>Bacillati</taxon>
        <taxon>Actinomycetota</taxon>
        <taxon>Actinomycetes</taxon>
        <taxon>Mycobacteriales</taxon>
        <taxon>Nocardiaceae</taxon>
        <taxon>Antrihabitans</taxon>
    </lineage>
</organism>
<feature type="domain" description="Methyltransferase" evidence="1">
    <location>
        <begin position="54"/>
        <end position="144"/>
    </location>
</feature>
<protein>
    <submittedName>
        <fullName evidence="2">Methyltransferase domain-containing protein</fullName>
    </submittedName>
</protein>
<keyword evidence="2" id="KW-0489">Methyltransferase</keyword>
<dbReference type="GO" id="GO:0008168">
    <property type="term" value="F:methyltransferase activity"/>
    <property type="evidence" value="ECO:0007669"/>
    <property type="project" value="UniProtKB-KW"/>
</dbReference>
<dbReference type="AlphaFoldDB" id="A0A5A7SCU8"/>
<sequence length="223" mass="24430">MTEHDFMTLTREGYDRTAVAYAERFHDHLDDKPIDLAMITGFAGLIRQGRNTHVLDVGCGTGATTALLATCGVTVTGIDLSPNMIGEAERINPGLQFTVGSMTDLDAADGSAGGVCAWYSIIHVPDEHLAGALSEFYRVLAPNGLLLLAFQVGNEPRVLTNAFGQEVNLTFIRRQPRQVEDQLIEAGFRIYSSLLRQPDNDGFESTPHSYLIAQKCETERSRL</sequence>
<keyword evidence="3" id="KW-1185">Reference proteome</keyword>
<evidence type="ECO:0000313" key="3">
    <source>
        <dbReference type="Proteomes" id="UP000322244"/>
    </source>
</evidence>
<dbReference type="InterPro" id="IPR041698">
    <property type="entry name" value="Methyltransf_25"/>
</dbReference>
<proteinExistence type="predicted"/>
<dbReference type="GO" id="GO:0032259">
    <property type="term" value="P:methylation"/>
    <property type="evidence" value="ECO:0007669"/>
    <property type="project" value="UniProtKB-KW"/>
</dbReference>
<comment type="caution">
    <text evidence="2">The sequence shown here is derived from an EMBL/GenBank/DDBJ whole genome shotgun (WGS) entry which is preliminary data.</text>
</comment>
<dbReference type="Proteomes" id="UP000322244">
    <property type="component" value="Unassembled WGS sequence"/>
</dbReference>